<feature type="domain" description="NACHT" evidence="2">
    <location>
        <begin position="223"/>
        <end position="370"/>
    </location>
</feature>
<comment type="caution">
    <text evidence="3">The sequence shown here is derived from an EMBL/GenBank/DDBJ whole genome shotgun (WGS) entry which is preliminary data.</text>
</comment>
<dbReference type="Proteomes" id="UP001303473">
    <property type="component" value="Unassembled WGS sequence"/>
</dbReference>
<dbReference type="Gene3D" id="3.40.50.300">
    <property type="entry name" value="P-loop containing nucleotide triphosphate hydrolases"/>
    <property type="match status" value="1"/>
</dbReference>
<name>A0AAN6MWT4_9PEZI</name>
<dbReference type="InterPro" id="IPR031359">
    <property type="entry name" value="NACHT_N"/>
</dbReference>
<gene>
    <name evidence="3" type="ORF">QBC46DRAFT_401459</name>
</gene>
<dbReference type="Pfam" id="PF24883">
    <property type="entry name" value="NPHP3_N"/>
    <property type="match status" value="1"/>
</dbReference>
<evidence type="ECO:0000256" key="1">
    <source>
        <dbReference type="ARBA" id="ARBA00022737"/>
    </source>
</evidence>
<keyword evidence="1" id="KW-0677">Repeat</keyword>
<dbReference type="PANTHER" id="PTHR10039">
    <property type="entry name" value="AMELOGENIN"/>
    <property type="match status" value="1"/>
</dbReference>
<evidence type="ECO:0000313" key="3">
    <source>
        <dbReference type="EMBL" id="KAK3933713.1"/>
    </source>
</evidence>
<feature type="non-terminal residue" evidence="3">
    <location>
        <position position="456"/>
    </location>
</feature>
<dbReference type="PROSITE" id="PS50837">
    <property type="entry name" value="NACHT"/>
    <property type="match status" value="1"/>
</dbReference>
<dbReference type="SUPFAM" id="SSF52540">
    <property type="entry name" value="P-loop containing nucleoside triphosphate hydrolases"/>
    <property type="match status" value="1"/>
</dbReference>
<reference evidence="4" key="1">
    <citation type="journal article" date="2023" name="Mol. Phylogenet. Evol.">
        <title>Genome-scale phylogeny and comparative genomics of the fungal order Sordariales.</title>
        <authorList>
            <person name="Hensen N."/>
            <person name="Bonometti L."/>
            <person name="Westerberg I."/>
            <person name="Brannstrom I.O."/>
            <person name="Guillou S."/>
            <person name="Cros-Aarteil S."/>
            <person name="Calhoun S."/>
            <person name="Haridas S."/>
            <person name="Kuo A."/>
            <person name="Mondo S."/>
            <person name="Pangilinan J."/>
            <person name="Riley R."/>
            <person name="LaButti K."/>
            <person name="Andreopoulos B."/>
            <person name="Lipzen A."/>
            <person name="Chen C."/>
            <person name="Yan M."/>
            <person name="Daum C."/>
            <person name="Ng V."/>
            <person name="Clum A."/>
            <person name="Steindorff A."/>
            <person name="Ohm R.A."/>
            <person name="Martin F."/>
            <person name="Silar P."/>
            <person name="Natvig D.O."/>
            <person name="Lalanne C."/>
            <person name="Gautier V."/>
            <person name="Ament-Velasquez S.L."/>
            <person name="Kruys A."/>
            <person name="Hutchinson M.I."/>
            <person name="Powell A.J."/>
            <person name="Barry K."/>
            <person name="Miller A.N."/>
            <person name="Grigoriev I.V."/>
            <person name="Debuchy R."/>
            <person name="Gladieux P."/>
            <person name="Hiltunen Thoren M."/>
            <person name="Johannesson H."/>
        </authorList>
    </citation>
    <scope>NUCLEOTIDE SEQUENCE [LARGE SCALE GENOMIC DNA]</scope>
    <source>
        <strain evidence="4">CBS 340.73</strain>
    </source>
</reference>
<protein>
    <submittedName>
        <fullName evidence="3">NACHT domain-containing protein</fullName>
    </submittedName>
</protein>
<dbReference type="InterPro" id="IPR027417">
    <property type="entry name" value="P-loop_NTPase"/>
</dbReference>
<dbReference type="InterPro" id="IPR056884">
    <property type="entry name" value="NPHP3-like_N"/>
</dbReference>
<organism evidence="3 4">
    <name type="scientific">Diplogelasinospora grovesii</name>
    <dbReference type="NCBI Taxonomy" id="303347"/>
    <lineage>
        <taxon>Eukaryota</taxon>
        <taxon>Fungi</taxon>
        <taxon>Dikarya</taxon>
        <taxon>Ascomycota</taxon>
        <taxon>Pezizomycotina</taxon>
        <taxon>Sordariomycetes</taxon>
        <taxon>Sordariomycetidae</taxon>
        <taxon>Sordariales</taxon>
        <taxon>Diplogelasinosporaceae</taxon>
        <taxon>Diplogelasinospora</taxon>
    </lineage>
</organism>
<dbReference type="EMBL" id="MU854088">
    <property type="protein sequence ID" value="KAK3933713.1"/>
    <property type="molecule type" value="Genomic_DNA"/>
</dbReference>
<dbReference type="FunFam" id="3.40.50.300:FF:001638">
    <property type="entry name" value="NACHT and WD40 domain protein"/>
    <property type="match status" value="1"/>
</dbReference>
<proteinExistence type="predicted"/>
<dbReference type="PANTHER" id="PTHR10039:SF14">
    <property type="entry name" value="NACHT DOMAIN-CONTAINING PROTEIN"/>
    <property type="match status" value="1"/>
</dbReference>
<dbReference type="InterPro" id="IPR007111">
    <property type="entry name" value="NACHT_NTPase"/>
</dbReference>
<dbReference type="AlphaFoldDB" id="A0AAN6MWT4"/>
<evidence type="ECO:0000259" key="2">
    <source>
        <dbReference type="PROSITE" id="PS50837"/>
    </source>
</evidence>
<accession>A0AAN6MWT4</accession>
<sequence length="456" mass="50579">MAVILSAKDTISSAIQAVPHAALAWTGVCIALEVLANPLYATEANRQGISHVVNRMDWYWSLSSSALKESSGDDGELAAVRLELENNAVHLYKTLLSYQMKSVCSYYRNRGVVFLQDLVHVDDWNGELHAVLAAESRFQQDSNVYTNQQTTCHLQNLVNHAGKQEMAQNSEKDEECLRALRLTDPNDDKKRIQATKGGLLKDSYCWVLRNSEFRLWRDDPERSLLWIKGDPGKGKTMLLCGIVDELRNATGNPCPVTVSFFFCQAPLDRLNNATAVLRGLIYQLATNQPSLISHVRKKYDHAGKKLFEDVNAWVALSEVFFNIVQDPALRTAFLVIDALDECVTGLRELLDFIVTASDRYPHVKWIVSSRNWPQIGEHLRMLPKSCPQPFPASWVGRCCCGFDLGSGCARCAAGVHGVLTCGGAPAGVAIDKNGTSYAGVFFLDPTLIDNASWIRS</sequence>
<dbReference type="Pfam" id="PF17100">
    <property type="entry name" value="NACHT_N"/>
    <property type="match status" value="1"/>
</dbReference>
<keyword evidence="4" id="KW-1185">Reference proteome</keyword>
<evidence type="ECO:0000313" key="4">
    <source>
        <dbReference type="Proteomes" id="UP001303473"/>
    </source>
</evidence>